<sequence>MASTLSKSSYSAAIFPSSFFFFFLFSNVAASSKSYRFSETTETESMGLKREKITHLHFYFHDIPSGRNPTAIQIVKPPAYKSH</sequence>
<gene>
    <name evidence="1" type="ORF">HUJ06_029129</name>
</gene>
<evidence type="ECO:0000313" key="2">
    <source>
        <dbReference type="Proteomes" id="UP000607653"/>
    </source>
</evidence>
<keyword evidence="2" id="KW-1185">Reference proteome</keyword>
<dbReference type="EMBL" id="DUZY01000002">
    <property type="protein sequence ID" value="DAD27661.1"/>
    <property type="molecule type" value="Genomic_DNA"/>
</dbReference>
<evidence type="ECO:0008006" key="3">
    <source>
        <dbReference type="Google" id="ProtNLM"/>
    </source>
</evidence>
<proteinExistence type="predicted"/>
<dbReference type="AlphaFoldDB" id="A0A822Y7V9"/>
<comment type="caution">
    <text evidence="1">The sequence shown here is derived from an EMBL/GenBank/DDBJ whole genome shotgun (WGS) entry which is preliminary data.</text>
</comment>
<accession>A0A822Y7V9</accession>
<reference evidence="1 2" key="1">
    <citation type="journal article" date="2020" name="Mol. Biol. Evol.">
        <title>Distinct Expression and Methylation Patterns for Genes with Different Fates following a Single Whole-Genome Duplication in Flowering Plants.</title>
        <authorList>
            <person name="Shi T."/>
            <person name="Rahmani R.S."/>
            <person name="Gugger P.F."/>
            <person name="Wang M."/>
            <person name="Li H."/>
            <person name="Zhang Y."/>
            <person name="Li Z."/>
            <person name="Wang Q."/>
            <person name="Van de Peer Y."/>
            <person name="Marchal K."/>
            <person name="Chen J."/>
        </authorList>
    </citation>
    <scope>NUCLEOTIDE SEQUENCE [LARGE SCALE GENOMIC DNA]</scope>
    <source>
        <tissue evidence="1">Leaf</tissue>
    </source>
</reference>
<organism evidence="1 2">
    <name type="scientific">Nelumbo nucifera</name>
    <name type="common">Sacred lotus</name>
    <dbReference type="NCBI Taxonomy" id="4432"/>
    <lineage>
        <taxon>Eukaryota</taxon>
        <taxon>Viridiplantae</taxon>
        <taxon>Streptophyta</taxon>
        <taxon>Embryophyta</taxon>
        <taxon>Tracheophyta</taxon>
        <taxon>Spermatophyta</taxon>
        <taxon>Magnoliopsida</taxon>
        <taxon>Proteales</taxon>
        <taxon>Nelumbonaceae</taxon>
        <taxon>Nelumbo</taxon>
    </lineage>
</organism>
<dbReference type="Proteomes" id="UP000607653">
    <property type="component" value="Unassembled WGS sequence"/>
</dbReference>
<protein>
    <recommendedName>
        <fullName evidence="3">Dirigent protein</fullName>
    </recommendedName>
</protein>
<evidence type="ECO:0000313" key="1">
    <source>
        <dbReference type="EMBL" id="DAD27661.1"/>
    </source>
</evidence>
<name>A0A822Y7V9_NELNU</name>